<accession>A0A151NWI2</accession>
<organism evidence="1 2">
    <name type="scientific">Alligator mississippiensis</name>
    <name type="common">American alligator</name>
    <dbReference type="NCBI Taxonomy" id="8496"/>
    <lineage>
        <taxon>Eukaryota</taxon>
        <taxon>Metazoa</taxon>
        <taxon>Chordata</taxon>
        <taxon>Craniata</taxon>
        <taxon>Vertebrata</taxon>
        <taxon>Euteleostomi</taxon>
        <taxon>Archelosauria</taxon>
        <taxon>Archosauria</taxon>
        <taxon>Crocodylia</taxon>
        <taxon>Alligatoridae</taxon>
        <taxon>Alligatorinae</taxon>
        <taxon>Alligator</taxon>
    </lineage>
</organism>
<protein>
    <submittedName>
        <fullName evidence="1">Uncharacterized protein</fullName>
    </submittedName>
</protein>
<evidence type="ECO:0000313" key="1">
    <source>
        <dbReference type="EMBL" id="KYO41124.1"/>
    </source>
</evidence>
<name>A0A151NWI2_ALLMI</name>
<keyword evidence="2" id="KW-1185">Reference proteome</keyword>
<dbReference type="Proteomes" id="UP000050525">
    <property type="component" value="Unassembled WGS sequence"/>
</dbReference>
<evidence type="ECO:0000313" key="2">
    <source>
        <dbReference type="Proteomes" id="UP000050525"/>
    </source>
</evidence>
<gene>
    <name evidence="1" type="ORF">Y1Q_0022535</name>
</gene>
<proteinExistence type="predicted"/>
<dbReference type="EMBL" id="AKHW03001669">
    <property type="protein sequence ID" value="KYO41124.1"/>
    <property type="molecule type" value="Genomic_DNA"/>
</dbReference>
<reference evidence="1 2" key="1">
    <citation type="journal article" date="2012" name="Genome Biol.">
        <title>Sequencing three crocodilian genomes to illuminate the evolution of archosaurs and amniotes.</title>
        <authorList>
            <person name="St John J.A."/>
            <person name="Braun E.L."/>
            <person name="Isberg S.R."/>
            <person name="Miles L.G."/>
            <person name="Chong A.Y."/>
            <person name="Gongora J."/>
            <person name="Dalzell P."/>
            <person name="Moran C."/>
            <person name="Bed'hom B."/>
            <person name="Abzhanov A."/>
            <person name="Burgess S.C."/>
            <person name="Cooksey A.M."/>
            <person name="Castoe T.A."/>
            <person name="Crawford N.G."/>
            <person name="Densmore L.D."/>
            <person name="Drew J.C."/>
            <person name="Edwards S.V."/>
            <person name="Faircloth B.C."/>
            <person name="Fujita M.K."/>
            <person name="Greenwold M.J."/>
            <person name="Hoffmann F.G."/>
            <person name="Howard J.M."/>
            <person name="Iguchi T."/>
            <person name="Janes D.E."/>
            <person name="Khan S.Y."/>
            <person name="Kohno S."/>
            <person name="de Koning A.J."/>
            <person name="Lance S.L."/>
            <person name="McCarthy F.M."/>
            <person name="McCormack J.E."/>
            <person name="Merchant M.E."/>
            <person name="Peterson D.G."/>
            <person name="Pollock D.D."/>
            <person name="Pourmand N."/>
            <person name="Raney B.J."/>
            <person name="Roessler K.A."/>
            <person name="Sanford J.R."/>
            <person name="Sawyer R.H."/>
            <person name="Schmidt C.J."/>
            <person name="Triplett E.W."/>
            <person name="Tuberville T.D."/>
            <person name="Venegas-Anaya M."/>
            <person name="Howard J.T."/>
            <person name="Jarvis E.D."/>
            <person name="Guillette L.J.Jr."/>
            <person name="Glenn T.C."/>
            <person name="Green R.E."/>
            <person name="Ray D.A."/>
        </authorList>
    </citation>
    <scope>NUCLEOTIDE SEQUENCE [LARGE SCALE GENOMIC DNA]</scope>
    <source>
        <strain evidence="1">KSC_2009_1</strain>
    </source>
</reference>
<dbReference type="AlphaFoldDB" id="A0A151NWI2"/>
<sequence>MHQVHQKTQDQILLLDWLEMASEEQLVDEWAWRAKNITQQYRWQAEDLAHEEVWDWVDCVFTAWILAGEEQHL</sequence>
<comment type="caution">
    <text evidence="1">The sequence shown here is derived from an EMBL/GenBank/DDBJ whole genome shotgun (WGS) entry which is preliminary data.</text>
</comment>